<protein>
    <submittedName>
        <fullName evidence="1">Uncharacterized protein</fullName>
    </submittedName>
</protein>
<name>A0A0V0S6N0_9BILA</name>
<proteinExistence type="predicted"/>
<organism evidence="1 2">
    <name type="scientific">Trichinella nelsoni</name>
    <dbReference type="NCBI Taxonomy" id="6336"/>
    <lineage>
        <taxon>Eukaryota</taxon>
        <taxon>Metazoa</taxon>
        <taxon>Ecdysozoa</taxon>
        <taxon>Nematoda</taxon>
        <taxon>Enoplea</taxon>
        <taxon>Dorylaimia</taxon>
        <taxon>Trichinellida</taxon>
        <taxon>Trichinellidae</taxon>
        <taxon>Trichinella</taxon>
    </lineage>
</organism>
<comment type="caution">
    <text evidence="1">The sequence shown here is derived from an EMBL/GenBank/DDBJ whole genome shotgun (WGS) entry which is preliminary data.</text>
</comment>
<evidence type="ECO:0000313" key="1">
    <source>
        <dbReference type="EMBL" id="KRX22416.1"/>
    </source>
</evidence>
<dbReference type="AlphaFoldDB" id="A0A0V0S6N0"/>
<evidence type="ECO:0000313" key="2">
    <source>
        <dbReference type="Proteomes" id="UP000054630"/>
    </source>
</evidence>
<reference evidence="1 2" key="1">
    <citation type="submission" date="2015-01" db="EMBL/GenBank/DDBJ databases">
        <title>Evolution of Trichinella species and genotypes.</title>
        <authorList>
            <person name="Korhonen P.K."/>
            <person name="Edoardo P."/>
            <person name="Giuseppe L.R."/>
            <person name="Gasser R.B."/>
        </authorList>
    </citation>
    <scope>NUCLEOTIDE SEQUENCE [LARGE SCALE GENOMIC DNA]</scope>
    <source>
        <strain evidence="1">ISS37</strain>
    </source>
</reference>
<keyword evidence="2" id="KW-1185">Reference proteome</keyword>
<sequence length="77" mass="8827">MKVKNIVQMEKMDHITTDLKVEPLHMLNWISYRSKQVIDVSPQAGAHLHLVQHHRLYAIVQPYSKYCSNDGCGGPLN</sequence>
<dbReference type="EMBL" id="JYDL01000031">
    <property type="protein sequence ID" value="KRX22416.1"/>
    <property type="molecule type" value="Genomic_DNA"/>
</dbReference>
<accession>A0A0V0S6N0</accession>
<gene>
    <name evidence="1" type="ORF">T07_9919</name>
</gene>
<dbReference type="Proteomes" id="UP000054630">
    <property type="component" value="Unassembled WGS sequence"/>
</dbReference>